<dbReference type="InterPro" id="IPR032466">
    <property type="entry name" value="Metal_Hydrolase"/>
</dbReference>
<dbReference type="GO" id="GO:0016810">
    <property type="term" value="F:hydrolase activity, acting on carbon-nitrogen (but not peptide) bonds"/>
    <property type="evidence" value="ECO:0007669"/>
    <property type="project" value="InterPro"/>
</dbReference>
<protein>
    <submittedName>
        <fullName evidence="3">Amidohydrolase</fullName>
    </submittedName>
</protein>
<proteinExistence type="predicted"/>
<evidence type="ECO:0000256" key="1">
    <source>
        <dbReference type="ARBA" id="ARBA00022801"/>
    </source>
</evidence>
<dbReference type="AlphaFoldDB" id="A0A7J0BEB0"/>
<dbReference type="Gene3D" id="3.20.20.140">
    <property type="entry name" value="Metal-dependent hydrolases"/>
    <property type="match status" value="1"/>
</dbReference>
<dbReference type="EMBL" id="BLVO01000004">
    <property type="protein sequence ID" value="GFM32006.1"/>
    <property type="molecule type" value="Genomic_DNA"/>
</dbReference>
<gene>
    <name evidence="3" type="ORF">DSM101010T_03710</name>
</gene>
<dbReference type="SUPFAM" id="SSF51556">
    <property type="entry name" value="Metallo-dependent hydrolases"/>
    <property type="match status" value="1"/>
</dbReference>
<dbReference type="InterPro" id="IPR006680">
    <property type="entry name" value="Amidohydro-rel"/>
</dbReference>
<feature type="domain" description="Amidohydrolase-related" evidence="2">
    <location>
        <begin position="79"/>
        <end position="397"/>
    </location>
</feature>
<comment type="caution">
    <text evidence="3">The sequence shown here is derived from an EMBL/GenBank/DDBJ whole genome shotgun (WGS) entry which is preliminary data.</text>
</comment>
<dbReference type="RefSeq" id="WP_174403685.1">
    <property type="nucleotide sequence ID" value="NZ_BLVO01000004.1"/>
</dbReference>
<dbReference type="Pfam" id="PF01979">
    <property type="entry name" value="Amidohydro_1"/>
    <property type="match status" value="1"/>
</dbReference>
<reference evidence="3 4" key="1">
    <citation type="submission" date="2020-05" db="EMBL/GenBank/DDBJ databases">
        <title>Draft genome sequence of Desulfovibrio sp. strain HN2T.</title>
        <authorList>
            <person name="Ueno A."/>
            <person name="Tamazawa S."/>
            <person name="Tamamura S."/>
            <person name="Murakami T."/>
            <person name="Kiyama T."/>
            <person name="Inomata H."/>
            <person name="Amano Y."/>
            <person name="Miyakawa K."/>
            <person name="Tamaki H."/>
            <person name="Naganuma T."/>
            <person name="Kaneko K."/>
        </authorList>
    </citation>
    <scope>NUCLEOTIDE SEQUENCE [LARGE SCALE GENOMIC DNA]</scope>
    <source>
        <strain evidence="3 4">HN2</strain>
    </source>
</reference>
<dbReference type="InterPro" id="IPR050287">
    <property type="entry name" value="MTA/SAH_deaminase"/>
</dbReference>
<dbReference type="InterPro" id="IPR011059">
    <property type="entry name" value="Metal-dep_hydrolase_composite"/>
</dbReference>
<dbReference type="PANTHER" id="PTHR43794">
    <property type="entry name" value="AMINOHYDROLASE SSNA-RELATED"/>
    <property type="match status" value="1"/>
</dbReference>
<name>A0A7J0BEB0_9BACT</name>
<dbReference type="PANTHER" id="PTHR43794:SF11">
    <property type="entry name" value="AMIDOHYDROLASE-RELATED DOMAIN-CONTAINING PROTEIN"/>
    <property type="match status" value="1"/>
</dbReference>
<keyword evidence="1 3" id="KW-0378">Hydrolase</keyword>
<organism evidence="3 4">
    <name type="scientific">Desulfovibrio subterraneus</name>
    <dbReference type="NCBI Taxonomy" id="2718620"/>
    <lineage>
        <taxon>Bacteria</taxon>
        <taxon>Pseudomonadati</taxon>
        <taxon>Thermodesulfobacteriota</taxon>
        <taxon>Desulfovibrionia</taxon>
        <taxon>Desulfovibrionales</taxon>
        <taxon>Desulfovibrionaceae</taxon>
        <taxon>Desulfovibrio</taxon>
    </lineage>
</organism>
<accession>A0A7J0BEB0</accession>
<dbReference type="SUPFAM" id="SSF51338">
    <property type="entry name" value="Composite domain of metallo-dependent hydrolases"/>
    <property type="match status" value="1"/>
</dbReference>
<sequence>MLTAVRASRVLTMADQRPASRNCVEKPPVSGAVPITDSDISCIHDGVIVAENGVIIDVLPYADFTATYGFAPQNLGAVTILPGLINCHCHLELSHLGGIAVQQQGFPAWIGSLLAHMGEAVTDQALDAALAEMAATGTVHVADVNGRAPLPVYEAAKHHDVGIDLQLEVFGYAFPEGFTAADLWDFFLSGTASGLPDDVRKRNTVLAGHALYSTHPAALVFAKHWCRSRERHFSVHLAEQADEEEMLLRGTGRLREMLNQRVLPADYKAPGMRPVAYAAELGLLDNGTLAVHCVHCNDADIDLLRDTGTHVCLCPRSNEYIGVGTAPVHKFLDAGLNLCLGTDSLASNHDLNLWNEARKLRDDQGVPTHTLLRMLTVNGAHALGLSDSLGTLEPGRHFRYAVLPEDLLL</sequence>
<dbReference type="Proteomes" id="UP000503840">
    <property type="component" value="Unassembled WGS sequence"/>
</dbReference>
<evidence type="ECO:0000259" key="2">
    <source>
        <dbReference type="Pfam" id="PF01979"/>
    </source>
</evidence>
<evidence type="ECO:0000313" key="4">
    <source>
        <dbReference type="Proteomes" id="UP000503840"/>
    </source>
</evidence>
<keyword evidence="4" id="KW-1185">Reference proteome</keyword>
<evidence type="ECO:0000313" key="3">
    <source>
        <dbReference type="EMBL" id="GFM32006.1"/>
    </source>
</evidence>